<accession>A0A4Y7Q447</accession>
<dbReference type="AlphaFoldDB" id="A0A4Y7Q447"/>
<name>A0A4Y7Q447_9AGAM</name>
<dbReference type="Gene3D" id="3.80.10.10">
    <property type="entry name" value="Ribonuclease Inhibitor"/>
    <property type="match status" value="1"/>
</dbReference>
<evidence type="ECO:0000313" key="2">
    <source>
        <dbReference type="Proteomes" id="UP000294933"/>
    </source>
</evidence>
<dbReference type="VEuPathDB" id="FungiDB:BD410DRAFT_789440"/>
<reference evidence="1 2" key="1">
    <citation type="submission" date="2018-06" db="EMBL/GenBank/DDBJ databases">
        <title>A transcriptomic atlas of mushroom development highlights an independent origin of complex multicellularity.</title>
        <authorList>
            <consortium name="DOE Joint Genome Institute"/>
            <person name="Krizsan K."/>
            <person name="Almasi E."/>
            <person name="Merenyi Z."/>
            <person name="Sahu N."/>
            <person name="Viragh M."/>
            <person name="Koszo T."/>
            <person name="Mondo S."/>
            <person name="Kiss B."/>
            <person name="Balint B."/>
            <person name="Kues U."/>
            <person name="Barry K."/>
            <person name="Hegedus J.C."/>
            <person name="Henrissat B."/>
            <person name="Johnson J."/>
            <person name="Lipzen A."/>
            <person name="Ohm R."/>
            <person name="Nagy I."/>
            <person name="Pangilinan J."/>
            <person name="Yan J."/>
            <person name="Xiong Y."/>
            <person name="Grigoriev I.V."/>
            <person name="Hibbett D.S."/>
            <person name="Nagy L.G."/>
        </authorList>
    </citation>
    <scope>NUCLEOTIDE SEQUENCE [LARGE SCALE GENOMIC DNA]</scope>
    <source>
        <strain evidence="1 2">SZMC22713</strain>
    </source>
</reference>
<sequence length="519" mass="59685">MAGPPTQQFVLKDSTADLLHSCLTRVKDNDNKIDLDASWKPWLPDLKDEENSFSFTEGRWLRELTALEDALGVLLDGVTKGRRILDQKRLKASVKRKFDPNSIPNEVLSGIFEAAYDCDIWDNETSRQVSHVSRRFRAVALDTPFIWSVVHNAQSSEELGVFLDRSKRTKLTVCLNEHFGSKTYLCPKISTEEFMRAVSKPEIRHCWYEFRCTVDNKEDVKTIGKLTGGKRWDLPFLTSMTFISRIRYNDPIRANFCRIWRAPSLRHFSGINTYLPNPTIGKTLKSAVLDFEDHALSDALHSALKSIAKVQTLTIRVDRGDQFVEPPSKFVDLSNLESMTVLSPRELSCLYSNDRHTFEWFTTKKVTELTFRMDHTGNCSALGFSFPGENPYPFLQELEVICNKYTNFGDHVFPRVLAKLPSLRRLSIMASRTVHLKTLRQKGVKFPPLHTLRLHYCSGINDADIREIVSELRRGPEWSEFRRLELHHCPAISIQYLQRLKENLGDKLSYVASLYFKGS</sequence>
<evidence type="ECO:0000313" key="1">
    <source>
        <dbReference type="EMBL" id="TDL21699.1"/>
    </source>
</evidence>
<keyword evidence="2" id="KW-1185">Reference proteome</keyword>
<dbReference type="Proteomes" id="UP000294933">
    <property type="component" value="Unassembled WGS sequence"/>
</dbReference>
<protein>
    <submittedName>
        <fullName evidence="1">Uncharacterized protein</fullName>
    </submittedName>
</protein>
<dbReference type="OrthoDB" id="2269034at2759"/>
<dbReference type="InterPro" id="IPR032675">
    <property type="entry name" value="LRR_dom_sf"/>
</dbReference>
<dbReference type="EMBL" id="ML170179">
    <property type="protein sequence ID" value="TDL21699.1"/>
    <property type="molecule type" value="Genomic_DNA"/>
</dbReference>
<organism evidence="1 2">
    <name type="scientific">Rickenella mellea</name>
    <dbReference type="NCBI Taxonomy" id="50990"/>
    <lineage>
        <taxon>Eukaryota</taxon>
        <taxon>Fungi</taxon>
        <taxon>Dikarya</taxon>
        <taxon>Basidiomycota</taxon>
        <taxon>Agaricomycotina</taxon>
        <taxon>Agaricomycetes</taxon>
        <taxon>Hymenochaetales</taxon>
        <taxon>Rickenellaceae</taxon>
        <taxon>Rickenella</taxon>
    </lineage>
</organism>
<proteinExistence type="predicted"/>
<dbReference type="SUPFAM" id="SSF52047">
    <property type="entry name" value="RNI-like"/>
    <property type="match status" value="1"/>
</dbReference>
<gene>
    <name evidence="1" type="ORF">BD410DRAFT_789440</name>
</gene>